<proteinExistence type="predicted"/>
<reference evidence="2" key="1">
    <citation type="submission" date="2024-05" db="EMBL/GenBank/DDBJ databases">
        <title>Isolation and characterization of Sporomusa carbonis sp. nov., a carboxydotrophic hydrogenogen in the genus of Sporomusa isolated from a charcoal burning pile.</title>
        <authorList>
            <person name="Boeer T."/>
            <person name="Rosenbaum F."/>
            <person name="Eysell L."/>
            <person name="Mueller V."/>
            <person name="Daniel R."/>
            <person name="Poehlein A."/>
        </authorList>
    </citation>
    <scope>NUCLEOTIDE SEQUENCE [LARGE SCALE GENOMIC DNA]</scope>
    <source>
        <strain evidence="2">DSM 10669</strain>
    </source>
</reference>
<organism evidence="2 3">
    <name type="scientific">Sporomusa silvacetica DSM 10669</name>
    <dbReference type="NCBI Taxonomy" id="1123289"/>
    <lineage>
        <taxon>Bacteria</taxon>
        <taxon>Bacillati</taxon>
        <taxon>Bacillota</taxon>
        <taxon>Negativicutes</taxon>
        <taxon>Selenomonadales</taxon>
        <taxon>Sporomusaceae</taxon>
        <taxon>Sporomusa</taxon>
    </lineage>
</organism>
<evidence type="ECO:0000313" key="2">
    <source>
        <dbReference type="EMBL" id="XFO69037.1"/>
    </source>
</evidence>
<dbReference type="EMBL" id="CP155573">
    <property type="protein sequence ID" value="XFO69037.1"/>
    <property type="molecule type" value="Genomic_DNA"/>
</dbReference>
<dbReference type="Pfam" id="PF05144">
    <property type="entry name" value="Phage_CRI"/>
    <property type="match status" value="1"/>
</dbReference>
<accession>A0ABZ3ITM7</accession>
<evidence type="ECO:0000259" key="1">
    <source>
        <dbReference type="Pfam" id="PF05144"/>
    </source>
</evidence>
<dbReference type="Proteomes" id="UP000216752">
    <property type="component" value="Chromosome"/>
</dbReference>
<gene>
    <name evidence="2" type="ORF">SPSIL_052650</name>
</gene>
<sequence>MIHTFNIRRTISMWSAYRLARELFSIETAEALRKGERNWKEIRLSDDFPGINKLVLLRQGFDFVSIHLEIEPQVLLAGQRTIQLFACFPDALERLQVLFLQALREISSSISWQPLKDWYMYRIDYAVNLSTEYPDELTELAKKGWKPHYYHDNVHKKGSLYWQSKSVRFNFYCKADHVRKKLRHLPEYQRLLEEAQNIFRVEVQCREVSKIKGLIRKYQLSNQRVLGFLQPHIALDVIQNYYQQVIGSGDYYNFYHALNKVNEQERNVLSTGMKEKISVFLRVIAHTKSMDSAYQCLVVGEGCQLKNGDFVSKISSSTFSNYEKICREIGINPVTIPKHKGITYMPNPNPMLVDPLSLYGGNQVVCGAK</sequence>
<feature type="domain" description="Replication-associated protein G2P N-terminal" evidence="1">
    <location>
        <begin position="91"/>
        <end position="207"/>
    </location>
</feature>
<keyword evidence="3" id="KW-1185">Reference proteome</keyword>
<name>A0ABZ3ITM7_9FIRM</name>
<dbReference type="InterPro" id="IPR022686">
    <property type="entry name" value="G2P_N"/>
</dbReference>
<protein>
    <recommendedName>
        <fullName evidence="1">Replication-associated protein G2P N-terminal domain-containing protein</fullName>
    </recommendedName>
</protein>
<evidence type="ECO:0000313" key="3">
    <source>
        <dbReference type="Proteomes" id="UP000216752"/>
    </source>
</evidence>
<dbReference type="RefSeq" id="WP_094604499.1">
    <property type="nucleotide sequence ID" value="NZ_CP155573.1"/>
</dbReference>